<name>A0AAD4XHW0_9MAGN</name>
<dbReference type="Proteomes" id="UP001202328">
    <property type="component" value="Unassembled WGS sequence"/>
</dbReference>
<dbReference type="EMBL" id="JAJJMB010009858">
    <property type="protein sequence ID" value="KAI3912054.1"/>
    <property type="molecule type" value="Genomic_DNA"/>
</dbReference>
<comment type="caution">
    <text evidence="1">The sequence shown here is derived from an EMBL/GenBank/DDBJ whole genome shotgun (WGS) entry which is preliminary data.</text>
</comment>
<sequence length="129" mass="15376">MMEHLEWRTPLSGVPYQITKINLSYQDGKHGKAWGIVDKEGREVVLCGYIKENPFYICSEAGSRDIGLPENQEFFAIKHRHNRTKRMRRWKIRKAVQKSEELDNRRFELGTARNFVHKINYQEIKDQLQ</sequence>
<proteinExistence type="predicted"/>
<keyword evidence="2" id="KW-1185">Reference proteome</keyword>
<accession>A0AAD4XHW0</accession>
<evidence type="ECO:0000313" key="1">
    <source>
        <dbReference type="EMBL" id="KAI3912054.1"/>
    </source>
</evidence>
<protein>
    <submittedName>
        <fullName evidence="1">Uncharacterized protein</fullName>
    </submittedName>
</protein>
<reference evidence="1" key="1">
    <citation type="submission" date="2022-04" db="EMBL/GenBank/DDBJ databases">
        <title>A functionally conserved STORR gene fusion in Papaver species that diverged 16.8 million years ago.</title>
        <authorList>
            <person name="Catania T."/>
        </authorList>
    </citation>
    <scope>NUCLEOTIDE SEQUENCE</scope>
    <source>
        <strain evidence="1">S-188037</strain>
    </source>
</reference>
<gene>
    <name evidence="1" type="ORF">MKW98_007581</name>
</gene>
<evidence type="ECO:0000313" key="2">
    <source>
        <dbReference type="Proteomes" id="UP001202328"/>
    </source>
</evidence>
<dbReference type="AlphaFoldDB" id="A0AAD4XHW0"/>
<organism evidence="1 2">
    <name type="scientific">Papaver atlanticum</name>
    <dbReference type="NCBI Taxonomy" id="357466"/>
    <lineage>
        <taxon>Eukaryota</taxon>
        <taxon>Viridiplantae</taxon>
        <taxon>Streptophyta</taxon>
        <taxon>Embryophyta</taxon>
        <taxon>Tracheophyta</taxon>
        <taxon>Spermatophyta</taxon>
        <taxon>Magnoliopsida</taxon>
        <taxon>Ranunculales</taxon>
        <taxon>Papaveraceae</taxon>
        <taxon>Papaveroideae</taxon>
        <taxon>Papaver</taxon>
    </lineage>
</organism>